<reference evidence="2 3" key="1">
    <citation type="submission" date="2019-07" db="EMBL/GenBank/DDBJ databases">
        <title>Novel species isolated from glacier.</title>
        <authorList>
            <person name="Liu Q."/>
            <person name="Xin Y.-H."/>
        </authorList>
    </citation>
    <scope>NUCLEOTIDE SEQUENCE [LARGE SCALE GENOMIC DNA]</scope>
    <source>
        <strain evidence="2 3">LB1R16</strain>
    </source>
</reference>
<keyword evidence="1" id="KW-1133">Transmembrane helix</keyword>
<evidence type="ECO:0000256" key="1">
    <source>
        <dbReference type="SAM" id="Phobius"/>
    </source>
</evidence>
<evidence type="ECO:0000313" key="2">
    <source>
        <dbReference type="EMBL" id="TRW18017.1"/>
    </source>
</evidence>
<sequence length="200" mass="21581">MPRRLPTRWKAGSARCATSRSTNWSTMAASWFARSQRLRSARRWRRALRCRVSSRRAAGADLILRLLGALFMATQPTDGASIGDLLRSLIGDIQHLLRTELRLFQTEVRSNIAGLKTGMILLAAGGTLMLASLITLFAAFVGWLIPVVGHGWAELIVSVASAVIGFILLGTGSKKLGAAGLTPDRTIASLKQDAETLKGN</sequence>
<name>A0A552UII9_9SPHN</name>
<protein>
    <submittedName>
        <fullName evidence="2">Phage holin family protein</fullName>
    </submittedName>
</protein>
<organism evidence="2 3">
    <name type="scientific">Glacieibacterium frigidum</name>
    <dbReference type="NCBI Taxonomy" id="2593303"/>
    <lineage>
        <taxon>Bacteria</taxon>
        <taxon>Pseudomonadati</taxon>
        <taxon>Pseudomonadota</taxon>
        <taxon>Alphaproteobacteria</taxon>
        <taxon>Sphingomonadales</taxon>
        <taxon>Sphingosinicellaceae</taxon>
        <taxon>Glacieibacterium</taxon>
    </lineage>
</organism>
<keyword evidence="1" id="KW-0812">Transmembrane</keyword>
<gene>
    <name evidence="2" type="ORF">FMM06_07855</name>
</gene>
<keyword evidence="1" id="KW-0472">Membrane</keyword>
<dbReference type="InterPro" id="IPR009937">
    <property type="entry name" value="Phage_holin_3_6"/>
</dbReference>
<feature type="transmembrane region" description="Helical" evidence="1">
    <location>
        <begin position="119"/>
        <end position="145"/>
    </location>
</feature>
<dbReference type="Proteomes" id="UP000317894">
    <property type="component" value="Unassembled WGS sequence"/>
</dbReference>
<accession>A0A552UII9</accession>
<evidence type="ECO:0000313" key="3">
    <source>
        <dbReference type="Proteomes" id="UP000317894"/>
    </source>
</evidence>
<proteinExistence type="predicted"/>
<dbReference type="EMBL" id="VJWA01000001">
    <property type="protein sequence ID" value="TRW18017.1"/>
    <property type="molecule type" value="Genomic_DNA"/>
</dbReference>
<comment type="caution">
    <text evidence="2">The sequence shown here is derived from an EMBL/GenBank/DDBJ whole genome shotgun (WGS) entry which is preliminary data.</text>
</comment>
<dbReference type="AlphaFoldDB" id="A0A552UII9"/>
<feature type="transmembrane region" description="Helical" evidence="1">
    <location>
        <begin position="151"/>
        <end position="169"/>
    </location>
</feature>
<keyword evidence="3" id="KW-1185">Reference proteome</keyword>
<dbReference type="Pfam" id="PF07332">
    <property type="entry name" value="Phage_holin_3_6"/>
    <property type="match status" value="1"/>
</dbReference>